<evidence type="ECO:0000313" key="1">
    <source>
        <dbReference type="EMBL" id="QOV06255.1"/>
    </source>
</evidence>
<sequence length="73" mass="8171">MLKWKPRRFRWLPRLTNENLDLASDVAMKASSGLTKVAFLKGAIIALIAGLSQINPDYVEAFLEEATKIISTH</sequence>
<organism evidence="1 2">
    <name type="scientific">Burkholderia phage Maja</name>
    <dbReference type="NCBI Taxonomy" id="2767571"/>
    <lineage>
        <taxon>Viruses</taxon>
        <taxon>Duplodnaviria</taxon>
        <taxon>Heunggongvirae</taxon>
        <taxon>Uroviricota</taxon>
        <taxon>Caudoviricetes</taxon>
        <taxon>Lindbergviridae</taxon>
        <taxon>Gladiolivirus</taxon>
        <taxon>Gladiolivirus maja</taxon>
    </lineage>
</organism>
<dbReference type="EMBL" id="MT708549">
    <property type="protein sequence ID" value="QOV06255.1"/>
    <property type="molecule type" value="Genomic_DNA"/>
</dbReference>
<dbReference type="Proteomes" id="UP000593952">
    <property type="component" value="Segment"/>
</dbReference>
<gene>
    <name evidence="1" type="ORF">CPT_Maja_035</name>
</gene>
<keyword evidence="2" id="KW-1185">Reference proteome</keyword>
<evidence type="ECO:0000313" key="2">
    <source>
        <dbReference type="Proteomes" id="UP000593952"/>
    </source>
</evidence>
<name>A0A7S6U3N0_9CAUD</name>
<proteinExistence type="predicted"/>
<accession>A0A7S6U3N0</accession>
<protein>
    <submittedName>
        <fullName evidence="1">Uncharacterized protein</fullName>
    </submittedName>
</protein>
<reference evidence="1 2" key="1">
    <citation type="submission" date="2020-07" db="EMBL/GenBank/DDBJ databases">
        <title>Complete genome sequence of Burkholderia gladioli phage Maja.</title>
        <authorList>
            <person name="Yu Z."/>
            <person name="Yao G.W."/>
            <person name="Guadalupe Vizoso-Pinto M."/>
            <person name="Sun L."/>
            <person name="Le T."/>
            <person name="Gonzalez C."/>
            <person name="Young R."/>
            <person name="Liu M."/>
        </authorList>
    </citation>
    <scope>NUCLEOTIDE SEQUENCE [LARGE SCALE GENOMIC DNA]</scope>
</reference>